<sequence length="135" mass="14209">MSEQTAATDNPADRGARAAARRLSATHGAQLEAQVEAALHARGAGAGGRAGQYLDADPFALGSLIVSVASLAWTVYQDLRTRTPSPSRSVIARRVRIELPADGRSAAEERDRIIDIVVEEVTRDGEDGDGDGEQG</sequence>
<evidence type="ECO:0000313" key="2">
    <source>
        <dbReference type="EMBL" id="MFC5148289.1"/>
    </source>
</evidence>
<protein>
    <submittedName>
        <fullName evidence="2">Uncharacterized protein</fullName>
    </submittedName>
</protein>
<accession>A0ABW0A9C1</accession>
<evidence type="ECO:0000256" key="1">
    <source>
        <dbReference type="SAM" id="MobiDB-lite"/>
    </source>
</evidence>
<organism evidence="2 3">
    <name type="scientific">Streptomyces aureoversilis</name>
    <dbReference type="NCBI Taxonomy" id="67277"/>
    <lineage>
        <taxon>Bacteria</taxon>
        <taxon>Bacillati</taxon>
        <taxon>Actinomycetota</taxon>
        <taxon>Actinomycetes</taxon>
        <taxon>Kitasatosporales</taxon>
        <taxon>Streptomycetaceae</taxon>
        <taxon>Streptomyces</taxon>
    </lineage>
</organism>
<name>A0ABW0A9C1_9ACTN</name>
<keyword evidence="3" id="KW-1185">Reference proteome</keyword>
<gene>
    <name evidence="2" type="ORF">ACFPP6_26820</name>
</gene>
<dbReference type="RefSeq" id="WP_382047370.1">
    <property type="nucleotide sequence ID" value="NZ_JBHSKJ010000017.1"/>
</dbReference>
<comment type="caution">
    <text evidence="2">The sequence shown here is derived from an EMBL/GenBank/DDBJ whole genome shotgun (WGS) entry which is preliminary data.</text>
</comment>
<proteinExistence type="predicted"/>
<dbReference type="Proteomes" id="UP001596222">
    <property type="component" value="Unassembled WGS sequence"/>
</dbReference>
<reference evidence="3" key="1">
    <citation type="journal article" date="2019" name="Int. J. Syst. Evol. Microbiol.">
        <title>The Global Catalogue of Microorganisms (GCM) 10K type strain sequencing project: providing services to taxonomists for standard genome sequencing and annotation.</title>
        <authorList>
            <consortium name="The Broad Institute Genomics Platform"/>
            <consortium name="The Broad Institute Genome Sequencing Center for Infectious Disease"/>
            <person name="Wu L."/>
            <person name="Ma J."/>
        </authorList>
    </citation>
    <scope>NUCLEOTIDE SEQUENCE [LARGE SCALE GENOMIC DNA]</scope>
    <source>
        <strain evidence="3">CGMCC 4.1641</strain>
    </source>
</reference>
<feature type="region of interest" description="Disordered" evidence="1">
    <location>
        <begin position="1"/>
        <end position="25"/>
    </location>
</feature>
<dbReference type="EMBL" id="JBHSKJ010000017">
    <property type="protein sequence ID" value="MFC5148289.1"/>
    <property type="molecule type" value="Genomic_DNA"/>
</dbReference>
<evidence type="ECO:0000313" key="3">
    <source>
        <dbReference type="Proteomes" id="UP001596222"/>
    </source>
</evidence>